<dbReference type="Gene3D" id="3.30.40.10">
    <property type="entry name" value="Zinc/RING finger domain, C3HC4 (zinc finger)"/>
    <property type="match status" value="1"/>
</dbReference>
<evidence type="ECO:0000256" key="3">
    <source>
        <dbReference type="ARBA" id="ARBA00004906"/>
    </source>
</evidence>
<evidence type="ECO:0000259" key="9">
    <source>
        <dbReference type="PROSITE" id="PS51698"/>
    </source>
</evidence>
<dbReference type="InterPro" id="IPR003613">
    <property type="entry name" value="Ubox_domain"/>
</dbReference>
<dbReference type="Pfam" id="PF04564">
    <property type="entry name" value="U-box"/>
    <property type="match status" value="1"/>
</dbReference>
<feature type="coiled-coil region" evidence="7">
    <location>
        <begin position="215"/>
        <end position="316"/>
    </location>
</feature>
<dbReference type="SMART" id="SM00504">
    <property type="entry name" value="Ubox"/>
    <property type="match status" value="1"/>
</dbReference>
<dbReference type="PANTHER" id="PTHR45647:SF149">
    <property type="entry name" value="U-BOX DOMAIN-CONTAINING PROTEIN 36-RELATED"/>
    <property type="match status" value="1"/>
</dbReference>
<dbReference type="AlphaFoldDB" id="A0ABD0ZLK4"/>
<dbReference type="PANTHER" id="PTHR45647">
    <property type="entry name" value="OS02G0152300 PROTEIN"/>
    <property type="match status" value="1"/>
</dbReference>
<comment type="caution">
    <text evidence="10">The sequence shown here is derived from an EMBL/GenBank/DDBJ whole genome shotgun (WGS) entry which is preliminary data.</text>
</comment>
<dbReference type="SUPFAM" id="SSF52402">
    <property type="entry name" value="Adenine nucleotide alpha hydrolases-like"/>
    <property type="match status" value="1"/>
</dbReference>
<feature type="domain" description="U-box" evidence="9">
    <location>
        <begin position="328"/>
        <end position="402"/>
    </location>
</feature>
<dbReference type="InterPro" id="IPR014729">
    <property type="entry name" value="Rossmann-like_a/b/a_fold"/>
</dbReference>
<dbReference type="CDD" id="cd01989">
    <property type="entry name" value="USP_STK_Ubox_N"/>
    <property type="match status" value="1"/>
</dbReference>
<accession>A0ABD0ZLK4</accession>
<dbReference type="InterPro" id="IPR013083">
    <property type="entry name" value="Znf_RING/FYVE/PHD"/>
</dbReference>
<keyword evidence="11" id="KW-1185">Reference proteome</keyword>
<evidence type="ECO:0000256" key="2">
    <source>
        <dbReference type="ARBA" id="ARBA00003861"/>
    </source>
</evidence>
<gene>
    <name evidence="10" type="ORF">V5N11_020853</name>
</gene>
<evidence type="ECO:0000313" key="11">
    <source>
        <dbReference type="Proteomes" id="UP001558713"/>
    </source>
</evidence>
<sequence length="404" mass="46196">MMGKPVSQQLLMDEKIYVAVGRDSGSKSTLVWAIQNTGGKDFCIVHVHQPLQRKDKEKAQKILDKYLRICTLMQVRAEKIHIEAESVEKGIVQLISERNVKKLVMGAASERHYSMRMADLLSTKAIYIRQETPATCQIWFTCKGYLVYTREAVMCNASLEYASTSSDQHSGGTLIPWGQFKTPRGHGDVPGSTIVENNEASEKSKKEARLDPFKYQEAEKEKNEAIKRAKEWASAYSEELNRRKETEMELKKSREAFQKMRFVSENRITESHMLVEKLQDKYNLAIEVLGKAKKERDELITEHDKAMIQVEELKRIHEKMARSDESRHAPQYFICPISLEVMEDPQVAADGFTYEAKAIRSWLGRGHETSPMTNMKLLHTMLVPNLALRSAIQEWLHASSSSGK</sequence>
<reference evidence="10 11" key="1">
    <citation type="submission" date="2024-04" db="EMBL/GenBank/DDBJ databases">
        <title>Genome assembly C_amara_ONT_v2.</title>
        <authorList>
            <person name="Yant L."/>
            <person name="Moore C."/>
            <person name="Slenker M."/>
        </authorList>
    </citation>
    <scope>NUCLEOTIDE SEQUENCE [LARGE SCALE GENOMIC DNA]</scope>
    <source>
        <tissue evidence="10">Leaf</tissue>
    </source>
</reference>
<name>A0ABD0ZLK4_CARAN</name>
<evidence type="ECO:0000313" key="10">
    <source>
        <dbReference type="EMBL" id="KAL1192134.1"/>
    </source>
</evidence>
<evidence type="ECO:0000256" key="7">
    <source>
        <dbReference type="SAM" id="Coils"/>
    </source>
</evidence>
<keyword evidence="6" id="KW-0833">Ubl conjugation pathway</keyword>
<comment type="pathway">
    <text evidence="3">Protein modification; protein ubiquitination.</text>
</comment>
<dbReference type="GO" id="GO:0061630">
    <property type="term" value="F:ubiquitin protein ligase activity"/>
    <property type="evidence" value="ECO:0007669"/>
    <property type="project" value="UniProtKB-EC"/>
</dbReference>
<keyword evidence="7" id="KW-0175">Coiled coil</keyword>
<organism evidence="10 11">
    <name type="scientific">Cardamine amara subsp. amara</name>
    <dbReference type="NCBI Taxonomy" id="228776"/>
    <lineage>
        <taxon>Eukaryota</taxon>
        <taxon>Viridiplantae</taxon>
        <taxon>Streptophyta</taxon>
        <taxon>Embryophyta</taxon>
        <taxon>Tracheophyta</taxon>
        <taxon>Spermatophyta</taxon>
        <taxon>Magnoliopsida</taxon>
        <taxon>eudicotyledons</taxon>
        <taxon>Gunneridae</taxon>
        <taxon>Pentapetalae</taxon>
        <taxon>rosids</taxon>
        <taxon>malvids</taxon>
        <taxon>Brassicales</taxon>
        <taxon>Brassicaceae</taxon>
        <taxon>Cardamineae</taxon>
        <taxon>Cardamine</taxon>
    </lineage>
</organism>
<proteinExistence type="predicted"/>
<dbReference type="PROSITE" id="PS51698">
    <property type="entry name" value="U_BOX"/>
    <property type="match status" value="1"/>
</dbReference>
<evidence type="ECO:0000256" key="6">
    <source>
        <dbReference type="ARBA" id="ARBA00022786"/>
    </source>
</evidence>
<evidence type="ECO:0000256" key="5">
    <source>
        <dbReference type="ARBA" id="ARBA00022679"/>
    </source>
</evidence>
<feature type="compositionally biased region" description="Basic and acidic residues" evidence="8">
    <location>
        <begin position="200"/>
        <end position="211"/>
    </location>
</feature>
<keyword evidence="5" id="KW-0808">Transferase</keyword>
<comment type="function">
    <text evidence="2">Functions as an E3 ubiquitin ligase.</text>
</comment>
<dbReference type="CDD" id="cd16655">
    <property type="entry name" value="RING-Ubox_WDSUB1-like"/>
    <property type="match status" value="1"/>
</dbReference>
<dbReference type="EMBL" id="JBANAX010000831">
    <property type="protein sequence ID" value="KAL1192134.1"/>
    <property type="molecule type" value="Genomic_DNA"/>
</dbReference>
<dbReference type="Gene3D" id="3.40.50.620">
    <property type="entry name" value="HUPs"/>
    <property type="match status" value="1"/>
</dbReference>
<dbReference type="Proteomes" id="UP001558713">
    <property type="component" value="Unassembled WGS sequence"/>
</dbReference>
<dbReference type="SUPFAM" id="SSF57850">
    <property type="entry name" value="RING/U-box"/>
    <property type="match status" value="1"/>
</dbReference>
<evidence type="ECO:0000256" key="1">
    <source>
        <dbReference type="ARBA" id="ARBA00000900"/>
    </source>
</evidence>
<evidence type="ECO:0000256" key="8">
    <source>
        <dbReference type="SAM" id="MobiDB-lite"/>
    </source>
</evidence>
<evidence type="ECO:0000256" key="4">
    <source>
        <dbReference type="ARBA" id="ARBA00012483"/>
    </source>
</evidence>
<comment type="catalytic activity">
    <reaction evidence="1">
        <text>S-ubiquitinyl-[E2 ubiquitin-conjugating enzyme]-L-cysteine + [acceptor protein]-L-lysine = [E2 ubiquitin-conjugating enzyme]-L-cysteine + N(6)-ubiquitinyl-[acceptor protein]-L-lysine.</text>
        <dbReference type="EC" id="2.3.2.27"/>
    </reaction>
</comment>
<protein>
    <recommendedName>
        <fullName evidence="4">RING-type E3 ubiquitin transferase</fullName>
        <ecNumber evidence="4">2.3.2.27</ecNumber>
    </recommendedName>
</protein>
<feature type="region of interest" description="Disordered" evidence="8">
    <location>
        <begin position="173"/>
        <end position="211"/>
    </location>
</feature>
<dbReference type="EC" id="2.3.2.27" evidence="4"/>
<dbReference type="InterPro" id="IPR051348">
    <property type="entry name" value="U-box_ubiquitin_ligases"/>
</dbReference>